<accession>A0ABU1ASL2</accession>
<protein>
    <submittedName>
        <fullName evidence="1">LptE family protein</fullName>
    </submittedName>
</protein>
<dbReference type="Pfam" id="PF04390">
    <property type="entry name" value="LptE"/>
    <property type="match status" value="1"/>
</dbReference>
<evidence type="ECO:0000313" key="2">
    <source>
        <dbReference type="Proteomes" id="UP001225316"/>
    </source>
</evidence>
<reference evidence="1 2" key="1">
    <citation type="submission" date="2023-04" db="EMBL/GenBank/DDBJ databases">
        <title>A novel bacteria isolated from coastal sediment.</title>
        <authorList>
            <person name="Liu X.-J."/>
            <person name="Du Z.-J."/>
        </authorList>
    </citation>
    <scope>NUCLEOTIDE SEQUENCE [LARGE SCALE GENOMIC DNA]</scope>
    <source>
        <strain evidence="1 2">SDUM461003</strain>
    </source>
</reference>
<evidence type="ECO:0000313" key="1">
    <source>
        <dbReference type="EMBL" id="MDQ8207139.1"/>
    </source>
</evidence>
<dbReference type="InterPro" id="IPR007485">
    <property type="entry name" value="LPS_assembly_LptE"/>
</dbReference>
<dbReference type="Proteomes" id="UP001225316">
    <property type="component" value="Unassembled WGS sequence"/>
</dbReference>
<sequence>MKMLPNALRTPLIAALTLLTMIFASGCKSYQWGNPAELPFKSIYIKPVTNDSFAPQAQALLSRQIRDAFIRDGRSQLVTSEEDADAVLLVNLTKYERSAAARSSEDTATAADFDLSLTAIVSLYNQNQGDYFFKERSIRETANAYVNNPYATVTTPASSTQDFLQSEYQAMSLLTRDLARSIADEVLSPWEPRLKQ</sequence>
<gene>
    <name evidence="1" type="ORF">QEH52_06445</name>
</gene>
<dbReference type="Gene3D" id="3.30.160.150">
    <property type="entry name" value="Lipoprotein like domain"/>
    <property type="match status" value="1"/>
</dbReference>
<dbReference type="PROSITE" id="PS51257">
    <property type="entry name" value="PROKAR_LIPOPROTEIN"/>
    <property type="match status" value="1"/>
</dbReference>
<dbReference type="EMBL" id="JARXHW010000010">
    <property type="protein sequence ID" value="MDQ8207139.1"/>
    <property type="molecule type" value="Genomic_DNA"/>
</dbReference>
<dbReference type="RefSeq" id="WP_308949276.1">
    <property type="nucleotide sequence ID" value="NZ_JARXHW010000010.1"/>
</dbReference>
<organism evidence="1 2">
    <name type="scientific">Thalassobacterium maritimum</name>
    <dbReference type="NCBI Taxonomy" id="3041265"/>
    <lineage>
        <taxon>Bacteria</taxon>
        <taxon>Pseudomonadati</taxon>
        <taxon>Verrucomicrobiota</taxon>
        <taxon>Opitutia</taxon>
        <taxon>Puniceicoccales</taxon>
        <taxon>Coraliomargaritaceae</taxon>
        <taxon>Thalassobacterium</taxon>
    </lineage>
</organism>
<keyword evidence="2" id="KW-1185">Reference proteome</keyword>
<name>A0ABU1ASL2_9BACT</name>
<proteinExistence type="predicted"/>
<comment type="caution">
    <text evidence="1">The sequence shown here is derived from an EMBL/GenBank/DDBJ whole genome shotgun (WGS) entry which is preliminary data.</text>
</comment>